<dbReference type="InterPro" id="IPR023365">
    <property type="entry name" value="Sortase_dom-sf"/>
</dbReference>
<dbReference type="AlphaFoldDB" id="A0A7X2TL90"/>
<keyword evidence="3" id="KW-0472">Membrane</keyword>
<dbReference type="GO" id="GO:0016787">
    <property type="term" value="F:hydrolase activity"/>
    <property type="evidence" value="ECO:0007669"/>
    <property type="project" value="UniProtKB-KW"/>
</dbReference>
<dbReference type="SUPFAM" id="SSF63817">
    <property type="entry name" value="Sortase"/>
    <property type="match status" value="1"/>
</dbReference>
<dbReference type="InterPro" id="IPR042002">
    <property type="entry name" value="Sortase_C"/>
</dbReference>
<dbReference type="CDD" id="cd05827">
    <property type="entry name" value="Sortase_C"/>
    <property type="match status" value="1"/>
</dbReference>
<proteinExistence type="predicted"/>
<keyword evidence="5" id="KW-1185">Reference proteome</keyword>
<dbReference type="Pfam" id="PF04203">
    <property type="entry name" value="Sortase"/>
    <property type="match status" value="1"/>
</dbReference>
<dbReference type="Gene3D" id="2.40.260.10">
    <property type="entry name" value="Sortase"/>
    <property type="match status" value="1"/>
</dbReference>
<gene>
    <name evidence="4" type="ORF">FYJ57_04905</name>
</gene>
<protein>
    <submittedName>
        <fullName evidence="4">Class C sortase</fullName>
    </submittedName>
</protein>
<name>A0A7X2TL90_9FIRM</name>
<comment type="caution">
    <text evidence="4">The sequence shown here is derived from an EMBL/GenBank/DDBJ whole genome shotgun (WGS) entry which is preliminary data.</text>
</comment>
<accession>A0A7X2TL90</accession>
<dbReference type="Proteomes" id="UP000440513">
    <property type="component" value="Unassembled WGS sequence"/>
</dbReference>
<feature type="transmembrane region" description="Helical" evidence="3">
    <location>
        <begin position="247"/>
        <end position="265"/>
    </location>
</feature>
<feature type="active site" description="Acyl-thioester intermediate" evidence="2">
    <location>
        <position position="208"/>
    </location>
</feature>
<dbReference type="NCBIfam" id="TIGR01076">
    <property type="entry name" value="sortase_fam"/>
    <property type="match status" value="1"/>
</dbReference>
<dbReference type="InterPro" id="IPR005754">
    <property type="entry name" value="Sortase"/>
</dbReference>
<reference evidence="4 5" key="1">
    <citation type="submission" date="2019-08" db="EMBL/GenBank/DDBJ databases">
        <title>In-depth cultivation of the pig gut microbiome towards novel bacterial diversity and tailored functional studies.</title>
        <authorList>
            <person name="Wylensek D."/>
            <person name="Hitch T.C.A."/>
            <person name="Clavel T."/>
        </authorList>
    </citation>
    <scope>NUCLEOTIDE SEQUENCE [LARGE SCALE GENOMIC DNA]</scope>
    <source>
        <strain evidence="4 5">BSM-380-WT-5A</strain>
    </source>
</reference>
<dbReference type="NCBIfam" id="NF033745">
    <property type="entry name" value="class_C_sortase"/>
    <property type="match status" value="1"/>
</dbReference>
<organism evidence="4 5">
    <name type="scientific">Oliverpabstia intestinalis</name>
    <dbReference type="NCBI Taxonomy" id="2606633"/>
    <lineage>
        <taxon>Bacteria</taxon>
        <taxon>Bacillati</taxon>
        <taxon>Bacillota</taxon>
        <taxon>Clostridia</taxon>
        <taxon>Lachnospirales</taxon>
        <taxon>Lachnospiraceae</taxon>
        <taxon>Oliverpabstia</taxon>
    </lineage>
</organism>
<keyword evidence="3" id="KW-1133">Transmembrane helix</keyword>
<feature type="active site" description="Proton donor/acceptor" evidence="2">
    <location>
        <position position="146"/>
    </location>
</feature>
<evidence type="ECO:0000313" key="5">
    <source>
        <dbReference type="Proteomes" id="UP000440513"/>
    </source>
</evidence>
<dbReference type="EMBL" id="VUMS01000007">
    <property type="protein sequence ID" value="MST66082.1"/>
    <property type="molecule type" value="Genomic_DNA"/>
</dbReference>
<evidence type="ECO:0000256" key="1">
    <source>
        <dbReference type="ARBA" id="ARBA00022801"/>
    </source>
</evidence>
<evidence type="ECO:0000256" key="2">
    <source>
        <dbReference type="PIRSR" id="PIRSR605754-1"/>
    </source>
</evidence>
<keyword evidence="3" id="KW-0812">Transmembrane</keyword>
<evidence type="ECO:0000256" key="3">
    <source>
        <dbReference type="SAM" id="Phobius"/>
    </source>
</evidence>
<evidence type="ECO:0000313" key="4">
    <source>
        <dbReference type="EMBL" id="MST66082.1"/>
    </source>
</evidence>
<keyword evidence="1" id="KW-0378">Hydrolase</keyword>
<sequence>MKKNWTTILLVCILLLGVGIFAYPTFSDYWNSFHQSQAVTSYVENVANLDTEQYEALWNEAVAYNKKLAKNGIQWNMTDEEKAEYNKYLAVDDSGIMGYIDIPVIDCSLPIYHGTDESVLQVAIGHIEGSSLPVGGEGSHCVISGHRGLPSARLFTDLDKLVEGDIFILHTLDATLTYEVDQIRIVEPTDLSDLQIEEGKDYCTLVTCTPYGINTHRLLVRGHRIENQNATDIRVSADATQVDPVQVAPFIATPILIVLLIWVFVGGRRKR</sequence>